<comment type="similarity">
    <text evidence="2 10">Belongs to the MscL family.</text>
</comment>
<evidence type="ECO:0000256" key="3">
    <source>
        <dbReference type="ARBA" id="ARBA00022448"/>
    </source>
</evidence>
<keyword evidence="5 10" id="KW-0812">Transmembrane</keyword>
<dbReference type="InterPro" id="IPR019823">
    <property type="entry name" value="Mechanosensitive_channel_CS"/>
</dbReference>
<dbReference type="InterPro" id="IPR001185">
    <property type="entry name" value="MS_channel"/>
</dbReference>
<dbReference type="PROSITE" id="PS01327">
    <property type="entry name" value="MSCL"/>
    <property type="match status" value="1"/>
</dbReference>
<keyword evidence="8 10" id="KW-0472">Membrane</keyword>
<feature type="transmembrane region" description="Helical" evidence="10">
    <location>
        <begin position="16"/>
        <end position="37"/>
    </location>
</feature>
<keyword evidence="4 10" id="KW-1003">Cell membrane</keyword>
<evidence type="ECO:0000256" key="5">
    <source>
        <dbReference type="ARBA" id="ARBA00022692"/>
    </source>
</evidence>
<dbReference type="InterPro" id="IPR036019">
    <property type="entry name" value="MscL_channel"/>
</dbReference>
<keyword evidence="7 10" id="KW-0406">Ion transport</keyword>
<evidence type="ECO:0000256" key="4">
    <source>
        <dbReference type="ARBA" id="ARBA00022475"/>
    </source>
</evidence>
<dbReference type="SUPFAM" id="SSF81330">
    <property type="entry name" value="Gated mechanosensitive channel"/>
    <property type="match status" value="1"/>
</dbReference>
<comment type="subunit">
    <text evidence="10">Homopentamer.</text>
</comment>
<dbReference type="NCBIfam" id="NF001843">
    <property type="entry name" value="PRK00567.1-4"/>
    <property type="match status" value="1"/>
</dbReference>
<evidence type="ECO:0000256" key="7">
    <source>
        <dbReference type="ARBA" id="ARBA00023065"/>
    </source>
</evidence>
<evidence type="ECO:0000256" key="6">
    <source>
        <dbReference type="ARBA" id="ARBA00022989"/>
    </source>
</evidence>
<evidence type="ECO:0000256" key="2">
    <source>
        <dbReference type="ARBA" id="ARBA00007254"/>
    </source>
</evidence>
<organism evidence="11 12">
    <name type="scientific">Mucilaginibacter litoreus</name>
    <dbReference type="NCBI Taxonomy" id="1048221"/>
    <lineage>
        <taxon>Bacteria</taxon>
        <taxon>Pseudomonadati</taxon>
        <taxon>Bacteroidota</taxon>
        <taxon>Sphingobacteriia</taxon>
        <taxon>Sphingobacteriales</taxon>
        <taxon>Sphingobacteriaceae</taxon>
        <taxon>Mucilaginibacter</taxon>
    </lineage>
</organism>
<dbReference type="Gene3D" id="1.10.1200.120">
    <property type="entry name" value="Large-conductance mechanosensitive channel, MscL, domain 1"/>
    <property type="match status" value="1"/>
</dbReference>
<evidence type="ECO:0000256" key="1">
    <source>
        <dbReference type="ARBA" id="ARBA00004651"/>
    </source>
</evidence>
<keyword evidence="9 10" id="KW-0407">Ion channel</keyword>
<name>A0ABW3AV15_9SPHI</name>
<protein>
    <recommendedName>
        <fullName evidence="10">Large-conductance mechanosensitive channel</fullName>
    </recommendedName>
</protein>
<comment type="subcellular location">
    <subcellularLocation>
        <location evidence="1 10">Cell membrane</location>
        <topology evidence="1 10">Multi-pass membrane protein</topology>
    </subcellularLocation>
</comment>
<reference evidence="12" key="1">
    <citation type="journal article" date="2019" name="Int. J. Syst. Evol. Microbiol.">
        <title>The Global Catalogue of Microorganisms (GCM) 10K type strain sequencing project: providing services to taxonomists for standard genome sequencing and annotation.</title>
        <authorList>
            <consortium name="The Broad Institute Genomics Platform"/>
            <consortium name="The Broad Institute Genome Sequencing Center for Infectious Disease"/>
            <person name="Wu L."/>
            <person name="Ma J."/>
        </authorList>
    </citation>
    <scope>NUCLEOTIDE SEQUENCE [LARGE SCALE GENOMIC DNA]</scope>
    <source>
        <strain evidence="12">CCUG 61484</strain>
    </source>
</reference>
<gene>
    <name evidence="10 11" type="primary">mscL</name>
    <name evidence="11" type="ORF">ACFQZX_11135</name>
</gene>
<dbReference type="PANTHER" id="PTHR30266:SF2">
    <property type="entry name" value="LARGE-CONDUCTANCE MECHANOSENSITIVE CHANNEL"/>
    <property type="match status" value="1"/>
</dbReference>
<evidence type="ECO:0000256" key="8">
    <source>
        <dbReference type="ARBA" id="ARBA00023136"/>
    </source>
</evidence>
<dbReference type="PANTHER" id="PTHR30266">
    <property type="entry name" value="MECHANOSENSITIVE CHANNEL MSCL"/>
    <property type="match status" value="1"/>
</dbReference>
<dbReference type="InterPro" id="IPR037673">
    <property type="entry name" value="MSC/AndL"/>
</dbReference>
<dbReference type="HAMAP" id="MF_00115">
    <property type="entry name" value="MscL"/>
    <property type="match status" value="1"/>
</dbReference>
<dbReference type="Proteomes" id="UP001597010">
    <property type="component" value="Unassembled WGS sequence"/>
</dbReference>
<feature type="transmembrane region" description="Helical" evidence="10">
    <location>
        <begin position="80"/>
        <end position="98"/>
    </location>
</feature>
<keyword evidence="3 10" id="KW-0813">Transport</keyword>
<keyword evidence="6 10" id="KW-1133">Transmembrane helix</keyword>
<accession>A0ABW3AV15</accession>
<dbReference type="EMBL" id="JBHTHZ010000005">
    <property type="protein sequence ID" value="MFD0794174.1"/>
    <property type="molecule type" value="Genomic_DNA"/>
</dbReference>
<evidence type="ECO:0000256" key="9">
    <source>
        <dbReference type="ARBA" id="ARBA00023303"/>
    </source>
</evidence>
<evidence type="ECO:0000256" key="10">
    <source>
        <dbReference type="HAMAP-Rule" id="MF_00115"/>
    </source>
</evidence>
<dbReference type="NCBIfam" id="TIGR00220">
    <property type="entry name" value="mscL"/>
    <property type="match status" value="1"/>
</dbReference>
<dbReference type="Pfam" id="PF01741">
    <property type="entry name" value="MscL"/>
    <property type="match status" value="1"/>
</dbReference>
<evidence type="ECO:0000313" key="12">
    <source>
        <dbReference type="Proteomes" id="UP001597010"/>
    </source>
</evidence>
<keyword evidence="12" id="KW-1185">Reference proteome</keyword>
<dbReference type="PRINTS" id="PR01264">
    <property type="entry name" value="MECHCHANNEL"/>
</dbReference>
<dbReference type="NCBIfam" id="NF010557">
    <property type="entry name" value="PRK13952.1"/>
    <property type="match status" value="1"/>
</dbReference>
<sequence>MGFIKEFKEFAMRGNVVDLAVGVIIGAAFGKIVTSLVNDIIMPPIGYLTGGVDFSDKKLILKPGDAAAKIDEVAIHYGNFINSIIQFLIVAFCIFLVVKAINSLKREKEVAPSVPPAPTKEEVLLTEIRDLLAAKN</sequence>
<dbReference type="RefSeq" id="WP_377115079.1">
    <property type="nucleotide sequence ID" value="NZ_JBHTHZ010000005.1"/>
</dbReference>
<proteinExistence type="inferred from homology"/>
<comment type="function">
    <text evidence="10">Channel that opens in response to stretch forces in the membrane lipid bilayer. May participate in the regulation of osmotic pressure changes within the cell.</text>
</comment>
<evidence type="ECO:0000313" key="11">
    <source>
        <dbReference type="EMBL" id="MFD0794174.1"/>
    </source>
</evidence>
<comment type="caution">
    <text evidence="11">The sequence shown here is derived from an EMBL/GenBank/DDBJ whole genome shotgun (WGS) entry which is preliminary data.</text>
</comment>